<evidence type="ECO:0000313" key="3">
    <source>
        <dbReference type="Proteomes" id="UP000294619"/>
    </source>
</evidence>
<keyword evidence="4" id="KW-1185">Reference proteome</keyword>
<dbReference type="Pfam" id="PF04883">
    <property type="entry name" value="HK97-gp10_like"/>
    <property type="match status" value="1"/>
</dbReference>
<dbReference type="AlphaFoldDB" id="A0A4V2W240"/>
<accession>A0A4V2W240</accession>
<comment type="caution">
    <text evidence="1">The sequence shown here is derived from an EMBL/GenBank/DDBJ whole genome shotgun (WGS) entry which is preliminary data.</text>
</comment>
<sequence length="153" mass="17571">MSTFDKQISVFVGKVTGALKDHKKAMRKGLNAAAKEVKNTIKPQAPLLKRSSNFRQRGTIKNNIRHKTIIRKDGNSGIAIIRIMRTKGRKMARVGENTKDRTDPFYWWMLEYGTKKMEARPFMEKGFNESKDKATNKALEIYFSEMKKLAGTK</sequence>
<reference evidence="1 3" key="1">
    <citation type="submission" date="2019-03" db="EMBL/GenBank/DDBJ databases">
        <title>Genomic Encyclopedia of Type Strains, Phase IV (KMG-IV): sequencing the most valuable type-strain genomes for metagenomic binning, comparative biology and taxonomic classification.</title>
        <authorList>
            <person name="Goeker M."/>
        </authorList>
    </citation>
    <scope>NUCLEOTIDE SEQUENCE [LARGE SCALE GENOMIC DNA]</scope>
    <source>
        <strain evidence="1 3">DSM 28140</strain>
    </source>
</reference>
<proteinExistence type="predicted"/>
<gene>
    <name evidence="1" type="ORF">EDC16_10675</name>
    <name evidence="2" type="ORF">FHQ21_01055</name>
</gene>
<evidence type="ECO:0000313" key="1">
    <source>
        <dbReference type="EMBL" id="TCV86519.1"/>
    </source>
</evidence>
<dbReference type="RefSeq" id="WP_132967047.1">
    <property type="nucleotide sequence ID" value="NZ_LEKL01000030.1"/>
</dbReference>
<reference evidence="2 4" key="2">
    <citation type="submission" date="2019-05" db="EMBL/GenBank/DDBJ databases">
        <title>Pasteurellaceae isolates from reptiles.</title>
        <authorList>
            <person name="Bojesen A.M."/>
            <person name="Lund E."/>
        </authorList>
    </citation>
    <scope>NUCLEOTIDE SEQUENCE [LARGE SCALE GENOMIC DNA]</scope>
    <source>
        <strain evidence="2 4">ELNT2x</strain>
    </source>
</reference>
<organism evidence="1 3">
    <name type="scientific">Testudinibacter aquarius</name>
    <dbReference type="NCBI Taxonomy" id="1524974"/>
    <lineage>
        <taxon>Bacteria</taxon>
        <taxon>Pseudomonadati</taxon>
        <taxon>Pseudomonadota</taxon>
        <taxon>Gammaproteobacteria</taxon>
        <taxon>Pasteurellales</taxon>
        <taxon>Pasteurellaceae</taxon>
        <taxon>Testudinibacter</taxon>
    </lineage>
</organism>
<dbReference type="Proteomes" id="UP000305526">
    <property type="component" value="Unassembled WGS sequence"/>
</dbReference>
<evidence type="ECO:0000313" key="2">
    <source>
        <dbReference type="EMBL" id="TNG93594.1"/>
    </source>
</evidence>
<dbReference type="Proteomes" id="UP000294619">
    <property type="component" value="Unassembled WGS sequence"/>
</dbReference>
<dbReference type="EMBL" id="VDGV01000006">
    <property type="protein sequence ID" value="TNG93594.1"/>
    <property type="molecule type" value="Genomic_DNA"/>
</dbReference>
<dbReference type="InterPro" id="IPR010064">
    <property type="entry name" value="HK97-gp10_tail"/>
</dbReference>
<evidence type="ECO:0000313" key="4">
    <source>
        <dbReference type="Proteomes" id="UP000305526"/>
    </source>
</evidence>
<name>A0A4V2W240_9PAST</name>
<dbReference type="NCBIfam" id="TIGR01725">
    <property type="entry name" value="phge_HK97_gp10"/>
    <property type="match status" value="1"/>
</dbReference>
<protein>
    <submittedName>
        <fullName evidence="1">HK97 gp10 family phage protein</fullName>
    </submittedName>
</protein>
<dbReference type="EMBL" id="SMCP01000006">
    <property type="protein sequence ID" value="TCV86519.1"/>
    <property type="molecule type" value="Genomic_DNA"/>
</dbReference>